<organism evidence="4 5">
    <name type="scientific">Lacihabitans lacunae</name>
    <dbReference type="NCBI Taxonomy" id="1028214"/>
    <lineage>
        <taxon>Bacteria</taxon>
        <taxon>Pseudomonadati</taxon>
        <taxon>Bacteroidota</taxon>
        <taxon>Cytophagia</taxon>
        <taxon>Cytophagales</taxon>
        <taxon>Leadbetterellaceae</taxon>
        <taxon>Lacihabitans</taxon>
    </lineage>
</organism>
<keyword evidence="5" id="KW-1185">Reference proteome</keyword>
<evidence type="ECO:0000313" key="5">
    <source>
        <dbReference type="Proteomes" id="UP001595616"/>
    </source>
</evidence>
<dbReference type="InterPro" id="IPR007431">
    <property type="entry name" value="ACP_PD"/>
</dbReference>
<evidence type="ECO:0000256" key="2">
    <source>
        <dbReference type="ARBA" id="ARBA00022801"/>
    </source>
</evidence>
<comment type="caution">
    <text evidence="4">The sequence shown here is derived from an EMBL/GenBank/DDBJ whole genome shotgun (WGS) entry which is preliminary data.</text>
</comment>
<evidence type="ECO:0000313" key="4">
    <source>
        <dbReference type="EMBL" id="MFC3809846.1"/>
    </source>
</evidence>
<dbReference type="Proteomes" id="UP001595616">
    <property type="component" value="Unassembled WGS sequence"/>
</dbReference>
<dbReference type="Pfam" id="PF04336">
    <property type="entry name" value="ACP_PD"/>
    <property type="match status" value="1"/>
</dbReference>
<dbReference type="PANTHER" id="PTHR38764:SF1">
    <property type="entry name" value="ACYL CARRIER PROTEIN PHOSPHODIESTERASE"/>
    <property type="match status" value="1"/>
</dbReference>
<protein>
    <submittedName>
        <fullName evidence="4">ACP phosphodiesterase</fullName>
    </submittedName>
</protein>
<name>A0ABV7YSL4_9BACT</name>
<keyword evidence="3" id="KW-0443">Lipid metabolism</keyword>
<reference evidence="5" key="1">
    <citation type="journal article" date="2019" name="Int. J. Syst. Evol. Microbiol.">
        <title>The Global Catalogue of Microorganisms (GCM) 10K type strain sequencing project: providing services to taxonomists for standard genome sequencing and annotation.</title>
        <authorList>
            <consortium name="The Broad Institute Genomics Platform"/>
            <consortium name="The Broad Institute Genome Sequencing Center for Infectious Disease"/>
            <person name="Wu L."/>
            <person name="Ma J."/>
        </authorList>
    </citation>
    <scope>NUCLEOTIDE SEQUENCE [LARGE SCALE GENOMIC DNA]</scope>
    <source>
        <strain evidence="5">CECT 7956</strain>
    </source>
</reference>
<evidence type="ECO:0000256" key="1">
    <source>
        <dbReference type="ARBA" id="ARBA00022516"/>
    </source>
</evidence>
<sequence length="200" mass="23798">MNYLAHLFLAGNDPEVIAGAFLEDFINGNVDNPKNDYLSRKHKVGIRLHRQIDTITDSHDEVKKCKVFFYEKFGKYSPIIVDVLFDHFLIKNWNSFSIEPFQDFRKRIYRDILITSDIHPEKMKKLVSSMIEHDWLKNYALDWGLEKAFLNLNAKIKNPKIDLTTSIEIMRENYEEINKHFLIFFQDLKDFCDSFLKENI</sequence>
<evidence type="ECO:0000256" key="3">
    <source>
        <dbReference type="ARBA" id="ARBA00023098"/>
    </source>
</evidence>
<dbReference type="EMBL" id="JBHRYQ010000001">
    <property type="protein sequence ID" value="MFC3809846.1"/>
    <property type="molecule type" value="Genomic_DNA"/>
</dbReference>
<accession>A0ABV7YSL4</accession>
<keyword evidence="2" id="KW-0378">Hydrolase</keyword>
<proteinExistence type="predicted"/>
<dbReference type="PANTHER" id="PTHR38764">
    <property type="entry name" value="ACYL CARRIER PROTEIN PHOSPHODIESTERASE"/>
    <property type="match status" value="1"/>
</dbReference>
<gene>
    <name evidence="4" type="ORF">ACFOOI_04190</name>
</gene>
<dbReference type="RefSeq" id="WP_379835426.1">
    <property type="nucleotide sequence ID" value="NZ_JBHRYQ010000001.1"/>
</dbReference>
<keyword evidence="1" id="KW-0444">Lipid biosynthesis</keyword>